<sequence>MIRNTILASAFLCASLVTAPLAAGADGPSDGPSDGWQRVGSGILGGVSGMALVEGAPVGHGLADAVVVRDNKGDREARVATVSLRPGQDPVVRELAWFGVVPGDLEALDAVPGSPGHYIAVTGRGDAYHVVVAHGRATAEADPVALPGRRDGDDYEGFALHRDRSGRTFAVWATRGSGDRPAVVYASSVRIGTYDVEFGSVSARQEFTVPFPDQDEVRHISDLKVLQDGTVMVSSASDPHAGDGPFASAVYDAGRLTVNVAHDAVLRLKPERELSPLNLFTKRDNRKIEAIAFLSGRHAIWGTDDENDGGSVKFDRVGR</sequence>
<feature type="signal peptide" evidence="1">
    <location>
        <begin position="1"/>
        <end position="25"/>
    </location>
</feature>
<organism evidence="2 3">
    <name type="scientific">Streptomyces brevispora</name>
    <dbReference type="NCBI Taxonomy" id="887462"/>
    <lineage>
        <taxon>Bacteria</taxon>
        <taxon>Bacillati</taxon>
        <taxon>Actinomycetota</taxon>
        <taxon>Actinomycetes</taxon>
        <taxon>Kitasatosporales</taxon>
        <taxon>Streptomycetaceae</taxon>
        <taxon>Streptomyces</taxon>
    </lineage>
</organism>
<evidence type="ECO:0000256" key="1">
    <source>
        <dbReference type="SAM" id="SignalP"/>
    </source>
</evidence>
<keyword evidence="3" id="KW-1185">Reference proteome</keyword>
<name>A0ABZ1G0V8_9ACTN</name>
<dbReference type="Proteomes" id="UP001330827">
    <property type="component" value="Chromosome"/>
</dbReference>
<protein>
    <submittedName>
        <fullName evidence="2">Uncharacterized protein</fullName>
    </submittedName>
</protein>
<accession>A0ABZ1G0V8</accession>
<reference evidence="2 3" key="1">
    <citation type="submission" date="2022-10" db="EMBL/GenBank/DDBJ databases">
        <title>The complete genomes of actinobacterial strains from the NBC collection.</title>
        <authorList>
            <person name="Joergensen T.S."/>
            <person name="Alvarez Arevalo M."/>
            <person name="Sterndorff E.B."/>
            <person name="Faurdal D."/>
            <person name="Vuksanovic O."/>
            <person name="Mourched A.-S."/>
            <person name="Charusanti P."/>
            <person name="Shaw S."/>
            <person name="Blin K."/>
            <person name="Weber T."/>
        </authorList>
    </citation>
    <scope>NUCLEOTIDE SEQUENCE [LARGE SCALE GENOMIC DNA]</scope>
    <source>
        <strain evidence="2 3">NBC 01769</strain>
    </source>
</reference>
<evidence type="ECO:0000313" key="2">
    <source>
        <dbReference type="EMBL" id="WSC12378.1"/>
    </source>
</evidence>
<gene>
    <name evidence="2" type="ORF">OIE64_05645</name>
</gene>
<keyword evidence="1" id="KW-0732">Signal</keyword>
<dbReference type="RefSeq" id="WP_326590340.1">
    <property type="nucleotide sequence ID" value="NZ_CP109114.1"/>
</dbReference>
<dbReference type="EMBL" id="CP109114">
    <property type="protein sequence ID" value="WSC12378.1"/>
    <property type="molecule type" value="Genomic_DNA"/>
</dbReference>
<proteinExistence type="predicted"/>
<evidence type="ECO:0000313" key="3">
    <source>
        <dbReference type="Proteomes" id="UP001330827"/>
    </source>
</evidence>
<feature type="chain" id="PRO_5045467159" evidence="1">
    <location>
        <begin position="26"/>
        <end position="319"/>
    </location>
</feature>